<comment type="caution">
    <text evidence="1">The sequence shown here is derived from an EMBL/GenBank/DDBJ whole genome shotgun (WGS) entry which is preliminary data.</text>
</comment>
<name>A0A4C1V1N3_EUMVA</name>
<protein>
    <submittedName>
        <fullName evidence="1">Uncharacterized protein</fullName>
    </submittedName>
</protein>
<accession>A0A4C1V1N3</accession>
<keyword evidence="2" id="KW-1185">Reference proteome</keyword>
<organism evidence="1 2">
    <name type="scientific">Eumeta variegata</name>
    <name type="common">Bagworm moth</name>
    <name type="synonym">Eumeta japonica</name>
    <dbReference type="NCBI Taxonomy" id="151549"/>
    <lineage>
        <taxon>Eukaryota</taxon>
        <taxon>Metazoa</taxon>
        <taxon>Ecdysozoa</taxon>
        <taxon>Arthropoda</taxon>
        <taxon>Hexapoda</taxon>
        <taxon>Insecta</taxon>
        <taxon>Pterygota</taxon>
        <taxon>Neoptera</taxon>
        <taxon>Endopterygota</taxon>
        <taxon>Lepidoptera</taxon>
        <taxon>Glossata</taxon>
        <taxon>Ditrysia</taxon>
        <taxon>Tineoidea</taxon>
        <taxon>Psychidae</taxon>
        <taxon>Oiketicinae</taxon>
        <taxon>Eumeta</taxon>
    </lineage>
</organism>
<evidence type="ECO:0000313" key="1">
    <source>
        <dbReference type="EMBL" id="GBP32693.1"/>
    </source>
</evidence>
<dbReference type="AlphaFoldDB" id="A0A4C1V1N3"/>
<dbReference type="Proteomes" id="UP000299102">
    <property type="component" value="Unassembled WGS sequence"/>
</dbReference>
<dbReference type="EMBL" id="BGZK01000263">
    <property type="protein sequence ID" value="GBP32693.1"/>
    <property type="molecule type" value="Genomic_DNA"/>
</dbReference>
<gene>
    <name evidence="1" type="ORF">EVAR_16856_1</name>
</gene>
<sequence length="102" mass="11829">MRHRAYSAGGKLVPRILRENQFMFSSKIRIPTSTNRESGAPLAQTHTADNGRIRVKFNELDVGMRPPYWPAADGPAPIIYYLQLIETVSMSYRNRRFVFQWN</sequence>
<evidence type="ECO:0000313" key="2">
    <source>
        <dbReference type="Proteomes" id="UP000299102"/>
    </source>
</evidence>
<reference evidence="1 2" key="1">
    <citation type="journal article" date="2019" name="Commun. Biol.">
        <title>The bagworm genome reveals a unique fibroin gene that provides high tensile strength.</title>
        <authorList>
            <person name="Kono N."/>
            <person name="Nakamura H."/>
            <person name="Ohtoshi R."/>
            <person name="Tomita M."/>
            <person name="Numata K."/>
            <person name="Arakawa K."/>
        </authorList>
    </citation>
    <scope>NUCLEOTIDE SEQUENCE [LARGE SCALE GENOMIC DNA]</scope>
</reference>
<proteinExistence type="predicted"/>